<organism evidence="1 2">
    <name type="scientific">Artemia franciscana</name>
    <name type="common">Brine shrimp</name>
    <name type="synonym">Artemia sanfranciscana</name>
    <dbReference type="NCBI Taxonomy" id="6661"/>
    <lineage>
        <taxon>Eukaryota</taxon>
        <taxon>Metazoa</taxon>
        <taxon>Ecdysozoa</taxon>
        <taxon>Arthropoda</taxon>
        <taxon>Crustacea</taxon>
        <taxon>Branchiopoda</taxon>
        <taxon>Anostraca</taxon>
        <taxon>Artemiidae</taxon>
        <taxon>Artemia</taxon>
    </lineage>
</organism>
<proteinExistence type="predicted"/>
<keyword evidence="2" id="KW-1185">Reference proteome</keyword>
<dbReference type="Proteomes" id="UP001187531">
    <property type="component" value="Unassembled WGS sequence"/>
</dbReference>
<sequence length="143" mass="16257">MKEKCRQGFCFGNRSGNDKAKVFVGYLAEMLNKDLKHGAKRLLSHANGERAKDRLPFVSSTLSPVFQNLELEERMTYERHKPDATNINNCQYIIRKHSVLVSIDPENTNDLYNLFTLEPLNPKFLEAEEMGLSAGIALAEQII</sequence>
<protein>
    <submittedName>
        <fullName evidence="1">Uncharacterized protein</fullName>
    </submittedName>
</protein>
<name>A0AA88I4S2_ARTSF</name>
<evidence type="ECO:0000313" key="1">
    <source>
        <dbReference type="EMBL" id="KAK2722783.1"/>
    </source>
</evidence>
<gene>
    <name evidence="1" type="ORF">QYM36_003098</name>
</gene>
<dbReference type="AlphaFoldDB" id="A0AA88I4S2"/>
<comment type="caution">
    <text evidence="1">The sequence shown here is derived from an EMBL/GenBank/DDBJ whole genome shotgun (WGS) entry which is preliminary data.</text>
</comment>
<accession>A0AA88I4S2</accession>
<reference evidence="1" key="1">
    <citation type="submission" date="2023-07" db="EMBL/GenBank/DDBJ databases">
        <title>Chromosome-level genome assembly of Artemia franciscana.</title>
        <authorList>
            <person name="Jo E."/>
        </authorList>
    </citation>
    <scope>NUCLEOTIDE SEQUENCE</scope>
    <source>
        <tissue evidence="1">Whole body</tissue>
    </source>
</reference>
<evidence type="ECO:0000313" key="2">
    <source>
        <dbReference type="Proteomes" id="UP001187531"/>
    </source>
</evidence>
<dbReference type="EMBL" id="JAVRJZ010000005">
    <property type="protein sequence ID" value="KAK2722783.1"/>
    <property type="molecule type" value="Genomic_DNA"/>
</dbReference>